<dbReference type="InterPro" id="IPR007120">
    <property type="entry name" value="DNA-dir_RNAP_su2_dom"/>
</dbReference>
<dbReference type="Gene3D" id="3.90.1100.10">
    <property type="match status" value="1"/>
</dbReference>
<dbReference type="Pfam" id="PF04565">
    <property type="entry name" value="RNA_pol_Rpb2_3"/>
    <property type="match status" value="1"/>
</dbReference>
<evidence type="ECO:0000259" key="20">
    <source>
        <dbReference type="Pfam" id="PF04563"/>
    </source>
</evidence>
<reference evidence="24 25" key="1">
    <citation type="submission" date="2014-06" db="EMBL/GenBank/DDBJ databases">
        <title>Evolutionary Origins and Diversification of the Mycorrhizal Mutualists.</title>
        <authorList>
            <consortium name="DOE Joint Genome Institute"/>
            <consortium name="Mycorrhizal Genomics Consortium"/>
            <person name="Kohler A."/>
            <person name="Kuo A."/>
            <person name="Nagy L.G."/>
            <person name="Floudas D."/>
            <person name="Copeland A."/>
            <person name="Barry K.W."/>
            <person name="Cichocki N."/>
            <person name="Veneault-Fourrey C."/>
            <person name="LaButti K."/>
            <person name="Lindquist E.A."/>
            <person name="Lipzen A."/>
            <person name="Lundell T."/>
            <person name="Morin E."/>
            <person name="Murat C."/>
            <person name="Riley R."/>
            <person name="Ohm R."/>
            <person name="Sun H."/>
            <person name="Tunlid A."/>
            <person name="Henrissat B."/>
            <person name="Grigoriev I.V."/>
            <person name="Hibbett D.S."/>
            <person name="Martin F."/>
        </authorList>
    </citation>
    <scope>NUCLEOTIDE SEQUENCE [LARGE SCALE GENOMIC DNA]</scope>
    <source>
        <strain evidence="24 25">SS14</strain>
    </source>
</reference>
<dbReference type="FunFam" id="3.90.1100.10:FF:000005">
    <property type="entry name" value="DNA-directed RNA polymerase subunit beta"/>
    <property type="match status" value="1"/>
</dbReference>
<evidence type="ECO:0000256" key="13">
    <source>
        <dbReference type="ARBA" id="ARBA00048552"/>
    </source>
</evidence>
<feature type="domain" description="RNA polymerase Rpb2" evidence="23">
    <location>
        <begin position="672"/>
        <end position="742"/>
    </location>
</feature>
<dbReference type="InterPro" id="IPR007121">
    <property type="entry name" value="RNA_pol_bsu_CS"/>
</dbReference>
<comment type="similarity">
    <text evidence="2 14">Belongs to the RNA polymerase beta chain family.</text>
</comment>
<evidence type="ECO:0000256" key="14">
    <source>
        <dbReference type="RuleBase" id="RU000434"/>
    </source>
</evidence>
<evidence type="ECO:0000259" key="19">
    <source>
        <dbReference type="Pfam" id="PF04561"/>
    </source>
</evidence>
<evidence type="ECO:0000256" key="7">
    <source>
        <dbReference type="ARBA" id="ARBA00022723"/>
    </source>
</evidence>
<dbReference type="Pfam" id="PF04561">
    <property type="entry name" value="RNA_pol_Rpb2_2"/>
    <property type="match status" value="1"/>
</dbReference>
<keyword evidence="25" id="KW-1185">Reference proteome</keyword>
<keyword evidence="12" id="KW-0539">Nucleus</keyword>
<dbReference type="Gene3D" id="3.90.1070.20">
    <property type="match status" value="1"/>
</dbReference>
<evidence type="ECO:0000256" key="16">
    <source>
        <dbReference type="SAM" id="MobiDB-lite"/>
    </source>
</evidence>
<keyword evidence="9" id="KW-0862">Zinc</keyword>
<accession>A0A0C9UDI9</accession>
<keyword evidence="5 15" id="KW-0808">Transferase</keyword>
<dbReference type="GO" id="GO:0003899">
    <property type="term" value="F:DNA-directed RNA polymerase activity"/>
    <property type="evidence" value="ECO:0007669"/>
    <property type="project" value="UniProtKB-EC"/>
</dbReference>
<name>A0A0C9UDI9_SPHS4</name>
<dbReference type="InterPro" id="IPR007645">
    <property type="entry name" value="RNA_pol_Rpb2_3"/>
</dbReference>
<dbReference type="Gene3D" id="3.90.1110.10">
    <property type="entry name" value="RNA polymerase Rpb2, domain 2"/>
    <property type="match status" value="1"/>
</dbReference>
<evidence type="ECO:0000256" key="5">
    <source>
        <dbReference type="ARBA" id="ARBA00022679"/>
    </source>
</evidence>
<dbReference type="InterPro" id="IPR037033">
    <property type="entry name" value="DNA-dir_RNAP_su2_hyb_sf"/>
</dbReference>
<dbReference type="FunFam" id="3.90.1800.10:FF:000002">
    <property type="entry name" value="DNA-directed RNA polymerase subunit beta"/>
    <property type="match status" value="1"/>
</dbReference>
<evidence type="ECO:0000256" key="12">
    <source>
        <dbReference type="ARBA" id="ARBA00023242"/>
    </source>
</evidence>
<comment type="catalytic activity">
    <reaction evidence="13 15">
        <text>RNA(n) + a ribonucleoside 5'-triphosphate = RNA(n+1) + diphosphate</text>
        <dbReference type="Rhea" id="RHEA:21248"/>
        <dbReference type="Rhea" id="RHEA-COMP:14527"/>
        <dbReference type="Rhea" id="RHEA-COMP:17342"/>
        <dbReference type="ChEBI" id="CHEBI:33019"/>
        <dbReference type="ChEBI" id="CHEBI:61557"/>
        <dbReference type="ChEBI" id="CHEBI:140395"/>
        <dbReference type="EC" id="2.7.7.6"/>
    </reaction>
</comment>
<proteinExistence type="inferred from homology"/>
<comment type="subcellular location">
    <subcellularLocation>
        <location evidence="1">Nucleus</location>
    </subcellularLocation>
</comment>
<evidence type="ECO:0000256" key="2">
    <source>
        <dbReference type="ARBA" id="ARBA00006835"/>
    </source>
</evidence>
<evidence type="ECO:0000256" key="3">
    <source>
        <dbReference type="ARBA" id="ARBA00011730"/>
    </source>
</evidence>
<protein>
    <recommendedName>
        <fullName evidence="15">DNA-directed RNA polymerase subunit beta</fullName>
        <ecNumber evidence="15">2.7.7.6</ecNumber>
    </recommendedName>
</protein>
<evidence type="ECO:0000259" key="18">
    <source>
        <dbReference type="Pfam" id="PF04560"/>
    </source>
</evidence>
<evidence type="ECO:0000256" key="10">
    <source>
        <dbReference type="ARBA" id="ARBA00022842"/>
    </source>
</evidence>
<dbReference type="InterPro" id="IPR007641">
    <property type="entry name" value="RNA_pol_Rpb2_7"/>
</dbReference>
<dbReference type="Pfam" id="PF00562">
    <property type="entry name" value="RNA_pol_Rpb2_6"/>
    <property type="match status" value="1"/>
</dbReference>
<dbReference type="Pfam" id="PF04560">
    <property type="entry name" value="RNA_pol_Rpb2_7"/>
    <property type="match status" value="1"/>
</dbReference>
<dbReference type="Pfam" id="PF04563">
    <property type="entry name" value="RNA_pol_Rpb2_1"/>
    <property type="match status" value="1"/>
</dbReference>
<feature type="domain" description="DNA-directed RNA polymerase subunit 2 hybrid-binding" evidence="17">
    <location>
        <begin position="749"/>
        <end position="1121"/>
    </location>
</feature>
<dbReference type="FunFam" id="3.90.1070.20:FF:000001">
    <property type="entry name" value="DNA-directed RNA polymerase subunit beta"/>
    <property type="match status" value="1"/>
</dbReference>
<dbReference type="Gene3D" id="2.40.270.10">
    <property type="entry name" value="DNA-directed RNA polymerase, subunit 2, domain 6"/>
    <property type="match status" value="1"/>
</dbReference>
<dbReference type="FunFam" id="2.40.50.150:FF:000002">
    <property type="entry name" value="DNA-directed RNA polymerase subunit beta"/>
    <property type="match status" value="1"/>
</dbReference>
<evidence type="ECO:0000256" key="9">
    <source>
        <dbReference type="ARBA" id="ARBA00022833"/>
    </source>
</evidence>
<keyword evidence="8" id="KW-0863">Zinc-finger</keyword>
<dbReference type="Gene3D" id="3.90.1800.10">
    <property type="entry name" value="RNA polymerase alpha subunit dimerisation domain"/>
    <property type="match status" value="1"/>
</dbReference>
<feature type="domain" description="RNA polymerase beta subunit protrusion" evidence="20">
    <location>
        <begin position="43"/>
        <end position="458"/>
    </location>
</feature>
<keyword evidence="6 15" id="KW-0548">Nucleotidyltransferase</keyword>
<dbReference type="Proteomes" id="UP000054279">
    <property type="component" value="Unassembled WGS sequence"/>
</dbReference>
<gene>
    <name evidence="24" type="ORF">M422DRAFT_215952</name>
</gene>
<feature type="domain" description="RNA polymerase Rpb2" evidence="19">
    <location>
        <begin position="221"/>
        <end position="410"/>
    </location>
</feature>
<organism evidence="24 25">
    <name type="scientific">Sphaerobolus stellatus (strain SS14)</name>
    <dbReference type="NCBI Taxonomy" id="990650"/>
    <lineage>
        <taxon>Eukaryota</taxon>
        <taxon>Fungi</taxon>
        <taxon>Dikarya</taxon>
        <taxon>Basidiomycota</taxon>
        <taxon>Agaricomycotina</taxon>
        <taxon>Agaricomycetes</taxon>
        <taxon>Phallomycetidae</taxon>
        <taxon>Geastrales</taxon>
        <taxon>Sphaerobolaceae</taxon>
        <taxon>Sphaerobolus</taxon>
    </lineage>
</organism>
<dbReference type="AlphaFoldDB" id="A0A0C9UDI9"/>
<dbReference type="GO" id="GO:0008270">
    <property type="term" value="F:zinc ion binding"/>
    <property type="evidence" value="ECO:0007669"/>
    <property type="project" value="UniProtKB-KW"/>
</dbReference>
<dbReference type="FunFam" id="3.90.1100.10:FF:000003">
    <property type="entry name" value="DNA-directed RNA polymerase subunit beta"/>
    <property type="match status" value="1"/>
</dbReference>
<evidence type="ECO:0000256" key="1">
    <source>
        <dbReference type="ARBA" id="ARBA00004123"/>
    </source>
</evidence>
<dbReference type="InterPro" id="IPR007644">
    <property type="entry name" value="RNA_pol_bsu_protrusion"/>
</dbReference>
<dbReference type="NCBIfam" id="NF007175">
    <property type="entry name" value="PRK09606.1"/>
    <property type="match status" value="1"/>
</dbReference>
<evidence type="ECO:0000259" key="23">
    <source>
        <dbReference type="Pfam" id="PF04567"/>
    </source>
</evidence>
<evidence type="ECO:0000256" key="4">
    <source>
        <dbReference type="ARBA" id="ARBA00022478"/>
    </source>
</evidence>
<sequence length="1223" mass="138768">MSQEYDTQDYTYEEDGYDEEGDFEEITQEDCWAIITSFFNEKGLVRQQLDSFDEFVQNTMQELVDENRHLILDQADQHTGHDNDMTRRYEITFGQIYLSRPTVTEADGSVVPVFPQEARLRNLTYSAPLYIEMSKRVLIGREDPNKPYGEMDWHVEGAQDDGMTKVWIGKVPIMLRSNFCILSGLAEPDLYDLNECPYDQGGYFIINGSEKVLIAQERMAGNHVYVFAKAQPSPINFLAEIRSAPEKGGKTVSTFQVKMFHRNQEKSSGNIIKATIPYIRTDIPIWVVFRALGVISDRDILEHICYDMQDAQMLEMLKPCIDDGFVIQDRDVALDFIGNRGTTTGLSRERRLRYAQEILQKEMLPHISMAEGNESRKAYFFGYMVHRLLLAALERRELDDRDHFGKKRLDLAGPLLASLFRMLFRKLTKDVYRYLQKCVESHKDFNLNLAVKPNTITNGLKYSLATGNWGDQKKSMSTKAGVSQVLNRYTFASTLSHLRRCNTPLGREGKIAKPRQLHNTHWGMVCPAETPEGQACGLVKNLALMACISVGSPSPPVIEFLEEWGLESLEENAHSPTPCTKVFVNGVWLGVHRDPANLVKTIKKLRRKDDISPEVSVVRDIRERELRVYTDAGRVCRPLFIVENQQLLLQKKHVRWIQQGYSDESPTAVYKWEDLIRSGVIELLDAEEEETVMIAMTPEDLENSRLQHAGVKPSMSEAEFDPAARLKVTSSAHTWTHCEIHPSMILGICASIIPFPDHNQSPRNTYQSAMGKQAMGIYLTNFLVRMDTMANILYYPQKPLATTRSMEYLKFRELPAGQNAIVAILCYSGYNQEDSVIMNQSSIDRGLFRSMYYRSYMDMEKSSGIHQLEEFAKPTRDTTLRMKHGTYDKLEDDGLIAPGTGVRGEDIIIGKTAPIPPDSEELGQKTSSHTRRDVSTPLKSTESGIVDQVLITTGSDGHRFVKVRVRSTRIPQTGDKFASRHGQKGTIGITYRHEDMPFTAEGITPDIIINPHAIPSRMTIGHLVECLLSKVATLIGNEGDATPFTELTVESVSTLLRKQGYHSRGLEVMYHGHTGRKLQAQVYLGPTYYQRLKHMVDDKIHSRARGPVQILTRQPVEGRSRDGGLRFGEMERDCMISHGIAAFLKERLFDASDAYRLHVCDICGLTAIANLKKQSFECRACKNKTKISQLYIPYAAKLLFQELQSMNIAARLYTQSTGRIRDS</sequence>
<dbReference type="PROSITE" id="PS01166">
    <property type="entry name" value="RNA_POL_BETA"/>
    <property type="match status" value="1"/>
</dbReference>
<evidence type="ECO:0000313" key="25">
    <source>
        <dbReference type="Proteomes" id="UP000054279"/>
    </source>
</evidence>
<dbReference type="GO" id="GO:0006351">
    <property type="term" value="P:DNA-templated transcription"/>
    <property type="evidence" value="ECO:0007669"/>
    <property type="project" value="InterPro"/>
</dbReference>
<dbReference type="PANTHER" id="PTHR20856">
    <property type="entry name" value="DNA-DIRECTED RNA POLYMERASE I SUBUNIT 2"/>
    <property type="match status" value="1"/>
</dbReference>
<keyword evidence="7" id="KW-0479">Metal-binding</keyword>
<feature type="domain" description="RNA polymerase Rpb2" evidence="22">
    <location>
        <begin position="582"/>
        <end position="643"/>
    </location>
</feature>
<evidence type="ECO:0000256" key="6">
    <source>
        <dbReference type="ARBA" id="ARBA00022695"/>
    </source>
</evidence>
<feature type="region of interest" description="Disordered" evidence="16">
    <location>
        <begin position="911"/>
        <end position="939"/>
    </location>
</feature>
<dbReference type="SUPFAM" id="SSF64484">
    <property type="entry name" value="beta and beta-prime subunits of DNA dependent RNA-polymerase"/>
    <property type="match status" value="1"/>
</dbReference>
<dbReference type="OrthoDB" id="10248617at2759"/>
<dbReference type="Pfam" id="PF04566">
    <property type="entry name" value="RNA_pol_Rpb2_4"/>
    <property type="match status" value="1"/>
</dbReference>
<feature type="domain" description="RNA polymerase Rpb2" evidence="21">
    <location>
        <begin position="484"/>
        <end position="547"/>
    </location>
</feature>
<dbReference type="InterPro" id="IPR037034">
    <property type="entry name" value="RNA_pol_Rpb2_2_sf"/>
</dbReference>
<evidence type="ECO:0000313" key="24">
    <source>
        <dbReference type="EMBL" id="KIJ27177.1"/>
    </source>
</evidence>
<keyword evidence="11 15" id="KW-0804">Transcription</keyword>
<feature type="domain" description="RNA polymerase Rpb2" evidence="18">
    <location>
        <begin position="1123"/>
        <end position="1214"/>
    </location>
</feature>
<dbReference type="CDD" id="cd00653">
    <property type="entry name" value="RNA_pol_B_RPB2"/>
    <property type="match status" value="1"/>
</dbReference>
<evidence type="ECO:0000259" key="21">
    <source>
        <dbReference type="Pfam" id="PF04565"/>
    </source>
</evidence>
<evidence type="ECO:0000256" key="15">
    <source>
        <dbReference type="RuleBase" id="RU363031"/>
    </source>
</evidence>
<dbReference type="GO" id="GO:0003677">
    <property type="term" value="F:DNA binding"/>
    <property type="evidence" value="ECO:0007669"/>
    <property type="project" value="InterPro"/>
</dbReference>
<evidence type="ECO:0000259" key="22">
    <source>
        <dbReference type="Pfam" id="PF04566"/>
    </source>
</evidence>
<dbReference type="InterPro" id="IPR007642">
    <property type="entry name" value="RNA_pol_Rpb2_2"/>
</dbReference>
<dbReference type="FunFam" id="3.90.1110.10:FF:000003">
    <property type="entry name" value="DNA-directed RNA polymerase subunit beta"/>
    <property type="match status" value="1"/>
</dbReference>
<dbReference type="InterPro" id="IPR007646">
    <property type="entry name" value="RNA_pol_Rpb2_4"/>
</dbReference>
<comment type="function">
    <text evidence="15">DNA-dependent RNA polymerase catalyzes the transcription of DNA into RNA using the four ribonucleoside triphosphates as substrates.</text>
</comment>
<dbReference type="HOGENOM" id="CLU_000524_5_2_1"/>
<dbReference type="InterPro" id="IPR014724">
    <property type="entry name" value="RNA_pol_RPB2_OB-fold"/>
</dbReference>
<dbReference type="Pfam" id="PF04567">
    <property type="entry name" value="RNA_pol_Rpb2_5"/>
    <property type="match status" value="1"/>
</dbReference>
<keyword evidence="10" id="KW-0460">Magnesium</keyword>
<dbReference type="Gene3D" id="2.40.50.150">
    <property type="match status" value="1"/>
</dbReference>
<evidence type="ECO:0000259" key="17">
    <source>
        <dbReference type="Pfam" id="PF00562"/>
    </source>
</evidence>
<evidence type="ECO:0000256" key="8">
    <source>
        <dbReference type="ARBA" id="ARBA00022771"/>
    </source>
</evidence>
<dbReference type="InterPro" id="IPR015712">
    <property type="entry name" value="DNA-dir_RNA_pol_su2"/>
</dbReference>
<comment type="subunit">
    <text evidence="3">Component of the RNA polymerase II (Pol II) complex consisting of 12 subunits.</text>
</comment>
<dbReference type="GO" id="GO:0005665">
    <property type="term" value="C:RNA polymerase II, core complex"/>
    <property type="evidence" value="ECO:0007669"/>
    <property type="project" value="UniProtKB-ARBA"/>
</dbReference>
<dbReference type="EMBL" id="KN837344">
    <property type="protein sequence ID" value="KIJ27177.1"/>
    <property type="molecule type" value="Genomic_DNA"/>
</dbReference>
<dbReference type="EC" id="2.7.7.6" evidence="15"/>
<dbReference type="GO" id="GO:0032549">
    <property type="term" value="F:ribonucleoside binding"/>
    <property type="evidence" value="ECO:0007669"/>
    <property type="project" value="InterPro"/>
</dbReference>
<evidence type="ECO:0000256" key="11">
    <source>
        <dbReference type="ARBA" id="ARBA00023163"/>
    </source>
</evidence>
<dbReference type="InterPro" id="IPR007647">
    <property type="entry name" value="RNA_pol_Rpb2_5"/>
</dbReference>
<dbReference type="GO" id="GO:0031047">
    <property type="term" value="P:regulatory ncRNA-mediated gene silencing"/>
    <property type="evidence" value="ECO:0007669"/>
    <property type="project" value="UniProtKB-ARBA"/>
</dbReference>
<keyword evidence="4 15" id="KW-0240">DNA-directed RNA polymerase</keyword>